<dbReference type="Gene3D" id="1.25.40.10">
    <property type="entry name" value="Tetratricopeptide repeat domain"/>
    <property type="match status" value="1"/>
</dbReference>
<dbReference type="AlphaFoldDB" id="A0A2S7IQU7"/>
<dbReference type="Proteomes" id="UP000239590">
    <property type="component" value="Unassembled WGS sequence"/>
</dbReference>
<reference evidence="2" key="1">
    <citation type="submission" date="2018-02" db="EMBL/GenBank/DDBJ databases">
        <title>Genome sequencing of Solimonas sp. HR-BB.</title>
        <authorList>
            <person name="Lee Y."/>
            <person name="Jeon C.O."/>
        </authorList>
    </citation>
    <scope>NUCLEOTIDE SEQUENCE [LARGE SCALE GENOMIC DNA]</scope>
    <source>
        <strain evidence="2">HR-U</strain>
    </source>
</reference>
<dbReference type="OrthoDB" id="1524733at2"/>
<sequence>MNRLEQLLVFCQEEPNDPFNWYALTLEYQKSDPQKAGEGYDKLVQDFPGYVPTYYHAGQFWAEAGEEDKAKAIYEAGIHQAEQAKDFHALRELKGALQRWMDEWEM</sequence>
<dbReference type="RefSeq" id="WP_104712019.1">
    <property type="nucleotide sequence ID" value="NZ_PTRA01000001.1"/>
</dbReference>
<dbReference type="EMBL" id="PTRA01000001">
    <property type="protein sequence ID" value="PQA60062.1"/>
    <property type="molecule type" value="Genomic_DNA"/>
</dbReference>
<protein>
    <submittedName>
        <fullName evidence="1">Enzyme of heme biosynthesis</fullName>
    </submittedName>
</protein>
<organism evidence="1 2">
    <name type="scientific">Siphonobacter curvatus</name>
    <dbReference type="NCBI Taxonomy" id="2094562"/>
    <lineage>
        <taxon>Bacteria</taxon>
        <taxon>Pseudomonadati</taxon>
        <taxon>Bacteroidota</taxon>
        <taxon>Cytophagia</taxon>
        <taxon>Cytophagales</taxon>
        <taxon>Cytophagaceae</taxon>
        <taxon>Siphonobacter</taxon>
    </lineage>
</organism>
<keyword evidence="2" id="KW-1185">Reference proteome</keyword>
<gene>
    <name evidence="1" type="ORF">C5O19_10730</name>
</gene>
<name>A0A2S7IQU7_9BACT</name>
<comment type="caution">
    <text evidence="1">The sequence shown here is derived from an EMBL/GenBank/DDBJ whole genome shotgun (WGS) entry which is preliminary data.</text>
</comment>
<proteinExistence type="predicted"/>
<accession>A0A2S7IQU7</accession>
<dbReference type="InterPro" id="IPR011990">
    <property type="entry name" value="TPR-like_helical_dom_sf"/>
</dbReference>
<evidence type="ECO:0000313" key="2">
    <source>
        <dbReference type="Proteomes" id="UP000239590"/>
    </source>
</evidence>
<dbReference type="SUPFAM" id="SSF48452">
    <property type="entry name" value="TPR-like"/>
    <property type="match status" value="1"/>
</dbReference>
<evidence type="ECO:0000313" key="1">
    <source>
        <dbReference type="EMBL" id="PQA60062.1"/>
    </source>
</evidence>